<evidence type="ECO:0000256" key="1">
    <source>
        <dbReference type="ARBA" id="ARBA00022908"/>
    </source>
</evidence>
<dbReference type="Pfam" id="PF02899">
    <property type="entry name" value="Phage_int_SAM_1"/>
    <property type="match status" value="1"/>
</dbReference>
<evidence type="ECO:0000256" key="2">
    <source>
        <dbReference type="ARBA" id="ARBA00023125"/>
    </source>
</evidence>
<dbReference type="InterPro" id="IPR010998">
    <property type="entry name" value="Integrase_recombinase_N"/>
</dbReference>
<dbReference type="InterPro" id="IPR002104">
    <property type="entry name" value="Integrase_catalytic"/>
</dbReference>
<proteinExistence type="predicted"/>
<accession>A0ABS5NPR6</accession>
<dbReference type="SUPFAM" id="SSF56349">
    <property type="entry name" value="DNA breaking-rejoining enzymes"/>
    <property type="match status" value="1"/>
</dbReference>
<dbReference type="PANTHER" id="PTHR30349">
    <property type="entry name" value="PHAGE INTEGRASE-RELATED"/>
    <property type="match status" value="1"/>
</dbReference>
<evidence type="ECO:0000256" key="4">
    <source>
        <dbReference type="PROSITE-ProRule" id="PRU01248"/>
    </source>
</evidence>
<organism evidence="7 8">
    <name type="scientific">Cytobacillus citreus</name>
    <dbReference type="NCBI Taxonomy" id="2833586"/>
    <lineage>
        <taxon>Bacteria</taxon>
        <taxon>Bacillati</taxon>
        <taxon>Bacillota</taxon>
        <taxon>Bacilli</taxon>
        <taxon>Bacillales</taxon>
        <taxon>Bacillaceae</taxon>
        <taxon>Cytobacillus</taxon>
    </lineage>
</organism>
<evidence type="ECO:0000256" key="3">
    <source>
        <dbReference type="ARBA" id="ARBA00023172"/>
    </source>
</evidence>
<evidence type="ECO:0000313" key="8">
    <source>
        <dbReference type="Proteomes" id="UP000681027"/>
    </source>
</evidence>
<dbReference type="InterPro" id="IPR011010">
    <property type="entry name" value="DNA_brk_join_enz"/>
</dbReference>
<dbReference type="InterPro" id="IPR004107">
    <property type="entry name" value="Integrase_SAM-like_N"/>
</dbReference>
<keyword evidence="3" id="KW-0233">DNA recombination</keyword>
<dbReference type="Proteomes" id="UP000681027">
    <property type="component" value="Unassembled WGS sequence"/>
</dbReference>
<feature type="domain" description="Tyr recombinase" evidence="5">
    <location>
        <begin position="121"/>
        <end position="308"/>
    </location>
</feature>
<reference evidence="7 8" key="1">
    <citation type="submission" date="2021-05" db="EMBL/GenBank/DDBJ databases">
        <title>Novel Bacillus species.</title>
        <authorList>
            <person name="Liu G."/>
        </authorList>
    </citation>
    <scope>NUCLEOTIDE SEQUENCE [LARGE SCALE GENOMIC DNA]</scope>
    <source>
        <strain evidence="7 8">FJAT-49705</strain>
    </source>
</reference>
<dbReference type="PROSITE" id="PS51898">
    <property type="entry name" value="TYR_RECOMBINASE"/>
    <property type="match status" value="1"/>
</dbReference>
<evidence type="ECO:0000259" key="6">
    <source>
        <dbReference type="PROSITE" id="PS51900"/>
    </source>
</evidence>
<evidence type="ECO:0000313" key="7">
    <source>
        <dbReference type="EMBL" id="MBS4189811.1"/>
    </source>
</evidence>
<gene>
    <name evidence="7" type="ORF">KHA94_06265</name>
</gene>
<dbReference type="EMBL" id="JAGYPM010000001">
    <property type="protein sequence ID" value="MBS4189811.1"/>
    <property type="molecule type" value="Genomic_DNA"/>
</dbReference>
<keyword evidence="2 4" id="KW-0238">DNA-binding</keyword>
<keyword evidence="8" id="KW-1185">Reference proteome</keyword>
<dbReference type="InterPro" id="IPR013762">
    <property type="entry name" value="Integrase-like_cat_sf"/>
</dbReference>
<evidence type="ECO:0000259" key="5">
    <source>
        <dbReference type="PROSITE" id="PS51898"/>
    </source>
</evidence>
<comment type="caution">
    <text evidence="7">The sequence shown here is derived from an EMBL/GenBank/DDBJ whole genome shotgun (WGS) entry which is preliminary data.</text>
</comment>
<name>A0ABS5NPR6_9BACI</name>
<dbReference type="InterPro" id="IPR044068">
    <property type="entry name" value="CB"/>
</dbReference>
<keyword evidence="1" id="KW-0229">DNA integration</keyword>
<dbReference type="PANTHER" id="PTHR30349:SF81">
    <property type="entry name" value="TYROSINE RECOMBINASE XERC"/>
    <property type="match status" value="1"/>
</dbReference>
<dbReference type="Gene3D" id="1.10.443.10">
    <property type="entry name" value="Intergrase catalytic core"/>
    <property type="match status" value="1"/>
</dbReference>
<protein>
    <submittedName>
        <fullName evidence="7">Tyrosine-type recombinase/integrase</fullName>
    </submittedName>
</protein>
<feature type="domain" description="Core-binding (CB)" evidence="6">
    <location>
        <begin position="4"/>
        <end position="97"/>
    </location>
</feature>
<dbReference type="PROSITE" id="PS51900">
    <property type="entry name" value="CB"/>
    <property type="match status" value="1"/>
</dbReference>
<dbReference type="Gene3D" id="1.10.150.130">
    <property type="match status" value="1"/>
</dbReference>
<dbReference type="InterPro" id="IPR050090">
    <property type="entry name" value="Tyrosine_recombinase_XerCD"/>
</dbReference>
<dbReference type="Pfam" id="PF00589">
    <property type="entry name" value="Phage_integrase"/>
    <property type="match status" value="1"/>
</dbReference>
<sequence>MKNYIFQSLLQCFFLDRLIKQKNASSFTVSSYRDTFRIFLKFMKEKKQCAPSKVTIEMVNAENVIDFLNYIEFIRNNSVNTRNNRLAAIHSFMEYVSFQAPEYLGIVQRVMTVPFKKTETRIIDYLIKEEVDSTLGACNLNCWLGRRDRLMISILYNTGVRVSELVSIKIKDITINKNGTGLIHVIGKGRKERTIPLWKSTQAYLVDYMAEMRCSDEDYLFKNNQGENLTRSGVAYRLDCLVKKAALHCHSLLKKRVTPHVFRHTTAMHLLEAGVDISTIAIWLGHESIETTHKYMVADIRLKEKALAKVNEPIVSEFRYRPSEDILNFLDSL</sequence>
<dbReference type="RefSeq" id="WP_213101209.1">
    <property type="nucleotide sequence ID" value="NZ_JAGYPM010000001.1"/>
</dbReference>